<feature type="signal peptide" evidence="1">
    <location>
        <begin position="1"/>
        <end position="23"/>
    </location>
</feature>
<comment type="caution">
    <text evidence="2">The sequence shown here is derived from an EMBL/GenBank/DDBJ whole genome shotgun (WGS) entry which is preliminary data.</text>
</comment>
<proteinExistence type="predicted"/>
<evidence type="ECO:0000313" key="3">
    <source>
        <dbReference type="Proteomes" id="UP000708298"/>
    </source>
</evidence>
<name>A0A964DY52_9PROT</name>
<organism evidence="2 3">
    <name type="scientific">Acidisoma silvae</name>
    <dbReference type="NCBI Taxonomy" id="2802396"/>
    <lineage>
        <taxon>Bacteria</taxon>
        <taxon>Pseudomonadati</taxon>
        <taxon>Pseudomonadota</taxon>
        <taxon>Alphaproteobacteria</taxon>
        <taxon>Acetobacterales</taxon>
        <taxon>Acidocellaceae</taxon>
        <taxon>Acidisoma</taxon>
    </lineage>
</organism>
<dbReference type="PROSITE" id="PS51257">
    <property type="entry name" value="PROKAR_LIPOPROTEIN"/>
    <property type="match status" value="1"/>
</dbReference>
<feature type="chain" id="PRO_5037951150" evidence="1">
    <location>
        <begin position="24"/>
        <end position="49"/>
    </location>
</feature>
<dbReference type="Proteomes" id="UP000708298">
    <property type="component" value="Unassembled WGS sequence"/>
</dbReference>
<keyword evidence="1" id="KW-0732">Signal</keyword>
<gene>
    <name evidence="2" type="ORF">ASILVAE211_06070</name>
</gene>
<evidence type="ECO:0000313" key="2">
    <source>
        <dbReference type="EMBL" id="MCB8874742.1"/>
    </source>
</evidence>
<reference evidence="2" key="2">
    <citation type="submission" date="2021-01" db="EMBL/GenBank/DDBJ databases">
        <authorList>
            <person name="Mieszkin S."/>
            <person name="Pouder E."/>
            <person name="Alain K."/>
        </authorList>
    </citation>
    <scope>NUCLEOTIDE SEQUENCE</scope>
    <source>
        <strain evidence="2">HW T2.11</strain>
    </source>
</reference>
<keyword evidence="3" id="KW-1185">Reference proteome</keyword>
<dbReference type="EMBL" id="JAESVB010000002">
    <property type="protein sequence ID" value="MCB8874742.1"/>
    <property type="molecule type" value="Genomic_DNA"/>
</dbReference>
<protein>
    <submittedName>
        <fullName evidence="2">Uncharacterized protein</fullName>
    </submittedName>
</protein>
<dbReference type="AlphaFoldDB" id="A0A964DY52"/>
<sequence length="49" mass="4875">MKHLATLPIWLLAVLLLSACAEGAPGTPGTATAHIDGSADFFAGVGSSH</sequence>
<evidence type="ECO:0000256" key="1">
    <source>
        <dbReference type="SAM" id="SignalP"/>
    </source>
</evidence>
<accession>A0A964DY52</accession>
<dbReference type="RefSeq" id="WP_227320406.1">
    <property type="nucleotide sequence ID" value="NZ_JAESVB010000002.1"/>
</dbReference>
<reference evidence="2" key="1">
    <citation type="journal article" date="2021" name="Microorganisms">
        <title>Acidisoma silvae sp. nov. and Acidisomacellulosilytica sp. nov., Two Acidophilic Bacteria Isolated from Decaying Wood, Hydrolyzing Cellulose and Producing Poly-3-hydroxybutyrate.</title>
        <authorList>
            <person name="Mieszkin S."/>
            <person name="Pouder E."/>
            <person name="Uroz S."/>
            <person name="Simon-Colin C."/>
            <person name="Alain K."/>
        </authorList>
    </citation>
    <scope>NUCLEOTIDE SEQUENCE</scope>
    <source>
        <strain evidence="2">HW T2.11</strain>
    </source>
</reference>